<protein>
    <submittedName>
        <fullName evidence="7">FAD-binding domain-containing protein</fullName>
    </submittedName>
</protein>
<proteinExistence type="inferred from homology"/>
<dbReference type="InterPro" id="IPR006094">
    <property type="entry name" value="Oxid_FAD_bind_N"/>
</dbReference>
<feature type="domain" description="FAD-binding PCMH-type" evidence="6">
    <location>
        <begin position="68"/>
        <end position="237"/>
    </location>
</feature>
<dbReference type="Gene3D" id="3.30.465.10">
    <property type="match status" value="1"/>
</dbReference>
<dbReference type="PANTHER" id="PTHR42973">
    <property type="entry name" value="BINDING OXIDOREDUCTASE, PUTATIVE (AFU_ORTHOLOGUE AFUA_1G17690)-RELATED"/>
    <property type="match status" value="1"/>
</dbReference>
<dbReference type="Gene3D" id="3.40.462.20">
    <property type="match status" value="1"/>
</dbReference>
<keyword evidence="3" id="KW-0274">FAD</keyword>
<evidence type="ECO:0000313" key="8">
    <source>
        <dbReference type="Proteomes" id="UP000759537"/>
    </source>
</evidence>
<keyword evidence="2" id="KW-0285">Flavoprotein</keyword>
<evidence type="ECO:0000256" key="3">
    <source>
        <dbReference type="ARBA" id="ARBA00022827"/>
    </source>
</evidence>
<dbReference type="PROSITE" id="PS51387">
    <property type="entry name" value="FAD_PCMH"/>
    <property type="match status" value="1"/>
</dbReference>
<dbReference type="EMBL" id="WHVB01000002">
    <property type="protein sequence ID" value="KAF8486329.1"/>
    <property type="molecule type" value="Genomic_DNA"/>
</dbReference>
<reference evidence="7" key="1">
    <citation type="submission" date="2019-10" db="EMBL/GenBank/DDBJ databases">
        <authorList>
            <consortium name="DOE Joint Genome Institute"/>
            <person name="Kuo A."/>
            <person name="Miyauchi S."/>
            <person name="Kiss E."/>
            <person name="Drula E."/>
            <person name="Kohler A."/>
            <person name="Sanchez-Garcia M."/>
            <person name="Andreopoulos B."/>
            <person name="Barry K.W."/>
            <person name="Bonito G."/>
            <person name="Buee M."/>
            <person name="Carver A."/>
            <person name="Chen C."/>
            <person name="Cichocki N."/>
            <person name="Clum A."/>
            <person name="Culley D."/>
            <person name="Crous P.W."/>
            <person name="Fauchery L."/>
            <person name="Girlanda M."/>
            <person name="Hayes R."/>
            <person name="Keri Z."/>
            <person name="LaButti K."/>
            <person name="Lipzen A."/>
            <person name="Lombard V."/>
            <person name="Magnuson J."/>
            <person name="Maillard F."/>
            <person name="Morin E."/>
            <person name="Murat C."/>
            <person name="Nolan M."/>
            <person name="Ohm R."/>
            <person name="Pangilinan J."/>
            <person name="Pereira M."/>
            <person name="Perotto S."/>
            <person name="Peter M."/>
            <person name="Riley R."/>
            <person name="Sitrit Y."/>
            <person name="Stielow B."/>
            <person name="Szollosi G."/>
            <person name="Zifcakova L."/>
            <person name="Stursova M."/>
            <person name="Spatafora J.W."/>
            <person name="Tedersoo L."/>
            <person name="Vaario L.-M."/>
            <person name="Yamada A."/>
            <person name="Yan M."/>
            <person name="Wang P."/>
            <person name="Xu J."/>
            <person name="Bruns T."/>
            <person name="Baldrian P."/>
            <person name="Vilgalys R."/>
            <person name="Henrissat B."/>
            <person name="Grigoriev I.V."/>
            <person name="Hibbett D."/>
            <person name="Nagy L.G."/>
            <person name="Martin F.M."/>
        </authorList>
    </citation>
    <scope>NUCLEOTIDE SEQUENCE</scope>
    <source>
        <strain evidence="7">Prilba</strain>
    </source>
</reference>
<gene>
    <name evidence="7" type="ORF">DFH94DRAFT_850382</name>
</gene>
<keyword evidence="8" id="KW-1185">Reference proteome</keyword>
<dbReference type="GO" id="GO:0016491">
    <property type="term" value="F:oxidoreductase activity"/>
    <property type="evidence" value="ECO:0007669"/>
    <property type="project" value="UniProtKB-KW"/>
</dbReference>
<evidence type="ECO:0000313" key="7">
    <source>
        <dbReference type="EMBL" id="KAF8486329.1"/>
    </source>
</evidence>
<name>A0A9P5N4L3_9AGAM</name>
<dbReference type="Proteomes" id="UP000759537">
    <property type="component" value="Unassembled WGS sequence"/>
</dbReference>
<sequence length="493" mass="52555">MTLITLLLYAFSLGLLSYAQPEPLQNYNSSDLLSTCNKISAAVSSASQVFFPPAPQYTLDIRHSTASIIEESACSVEPGSAEDLSVILCILGSTRTPFAVKGGGRTTNPGFSSTTGVQIAMTRFNETKVNSDSGTVDVGAGLNWDPVYQTLAAIGLTVAGGRIPGVGVAGTTLGGGYGLLTSQYGLTLDTVTGYELVLPNGTVVNVTSEDEDLWFGMRGGFNNFGIVTKFTFKTYPQGNVWGGARFYAENQLDAIKEALLKFQQQNDTKAEASVSLSYTSGKFLCTVFYFYDGPTPSGVYDDFLAINSTGGNVSTNSFYDYFLSVGPQPPGAFESVAFADAQGASVTQYSPAVFDTIVDQINLWGARLSALDNTTALEFACEPFDKGLFSHGSASAYPPDRSQAIFPTSLTVDWTDATLNDTMAFALRNISNAIRDAAVADGQDVSHAALYPNYAIYGTPLEDIYGGNVKRLRKIRAAIDPEDVMGLTGGWKF</sequence>
<accession>A0A9P5N4L3</accession>
<keyword evidence="4" id="KW-0560">Oxidoreductase</keyword>
<feature type="chain" id="PRO_5040282005" evidence="5">
    <location>
        <begin position="22"/>
        <end position="493"/>
    </location>
</feature>
<dbReference type="InterPro" id="IPR050416">
    <property type="entry name" value="FAD-linked_Oxidoreductase"/>
</dbReference>
<dbReference type="InterPro" id="IPR016166">
    <property type="entry name" value="FAD-bd_PCMH"/>
</dbReference>
<dbReference type="InterPro" id="IPR016169">
    <property type="entry name" value="FAD-bd_PCMH_sub2"/>
</dbReference>
<evidence type="ECO:0000256" key="5">
    <source>
        <dbReference type="SAM" id="SignalP"/>
    </source>
</evidence>
<comment type="caution">
    <text evidence="7">The sequence shown here is derived from an EMBL/GenBank/DDBJ whole genome shotgun (WGS) entry which is preliminary data.</text>
</comment>
<evidence type="ECO:0000256" key="2">
    <source>
        <dbReference type="ARBA" id="ARBA00022630"/>
    </source>
</evidence>
<dbReference type="Pfam" id="PF01565">
    <property type="entry name" value="FAD_binding_4"/>
    <property type="match status" value="1"/>
</dbReference>
<dbReference type="GO" id="GO:0071949">
    <property type="term" value="F:FAD binding"/>
    <property type="evidence" value="ECO:0007669"/>
    <property type="project" value="InterPro"/>
</dbReference>
<feature type="signal peptide" evidence="5">
    <location>
        <begin position="1"/>
        <end position="21"/>
    </location>
</feature>
<comment type="similarity">
    <text evidence="1">Belongs to the oxygen-dependent FAD-linked oxidoreductase family.</text>
</comment>
<evidence type="ECO:0000256" key="1">
    <source>
        <dbReference type="ARBA" id="ARBA00005466"/>
    </source>
</evidence>
<dbReference type="InterPro" id="IPR036318">
    <property type="entry name" value="FAD-bd_PCMH-like_sf"/>
</dbReference>
<evidence type="ECO:0000256" key="4">
    <source>
        <dbReference type="ARBA" id="ARBA00023002"/>
    </source>
</evidence>
<evidence type="ECO:0000259" key="6">
    <source>
        <dbReference type="PROSITE" id="PS51387"/>
    </source>
</evidence>
<dbReference type="AlphaFoldDB" id="A0A9P5N4L3"/>
<dbReference type="OrthoDB" id="2151789at2759"/>
<reference evidence="7" key="2">
    <citation type="journal article" date="2020" name="Nat. Commun.">
        <title>Large-scale genome sequencing of mycorrhizal fungi provides insights into the early evolution of symbiotic traits.</title>
        <authorList>
            <person name="Miyauchi S."/>
            <person name="Kiss E."/>
            <person name="Kuo A."/>
            <person name="Drula E."/>
            <person name="Kohler A."/>
            <person name="Sanchez-Garcia M."/>
            <person name="Morin E."/>
            <person name="Andreopoulos B."/>
            <person name="Barry K.W."/>
            <person name="Bonito G."/>
            <person name="Buee M."/>
            <person name="Carver A."/>
            <person name="Chen C."/>
            <person name="Cichocki N."/>
            <person name="Clum A."/>
            <person name="Culley D."/>
            <person name="Crous P.W."/>
            <person name="Fauchery L."/>
            <person name="Girlanda M."/>
            <person name="Hayes R.D."/>
            <person name="Keri Z."/>
            <person name="LaButti K."/>
            <person name="Lipzen A."/>
            <person name="Lombard V."/>
            <person name="Magnuson J."/>
            <person name="Maillard F."/>
            <person name="Murat C."/>
            <person name="Nolan M."/>
            <person name="Ohm R.A."/>
            <person name="Pangilinan J."/>
            <person name="Pereira M.F."/>
            <person name="Perotto S."/>
            <person name="Peter M."/>
            <person name="Pfister S."/>
            <person name="Riley R."/>
            <person name="Sitrit Y."/>
            <person name="Stielow J.B."/>
            <person name="Szollosi G."/>
            <person name="Zifcakova L."/>
            <person name="Stursova M."/>
            <person name="Spatafora J.W."/>
            <person name="Tedersoo L."/>
            <person name="Vaario L.M."/>
            <person name="Yamada A."/>
            <person name="Yan M."/>
            <person name="Wang P."/>
            <person name="Xu J."/>
            <person name="Bruns T."/>
            <person name="Baldrian P."/>
            <person name="Vilgalys R."/>
            <person name="Dunand C."/>
            <person name="Henrissat B."/>
            <person name="Grigoriev I.V."/>
            <person name="Hibbett D."/>
            <person name="Nagy L.G."/>
            <person name="Martin F.M."/>
        </authorList>
    </citation>
    <scope>NUCLEOTIDE SEQUENCE</scope>
    <source>
        <strain evidence="7">Prilba</strain>
    </source>
</reference>
<dbReference type="SUPFAM" id="SSF56176">
    <property type="entry name" value="FAD-binding/transporter-associated domain-like"/>
    <property type="match status" value="1"/>
</dbReference>
<keyword evidence="5" id="KW-0732">Signal</keyword>
<organism evidence="7 8">
    <name type="scientific">Russula ochroleuca</name>
    <dbReference type="NCBI Taxonomy" id="152965"/>
    <lineage>
        <taxon>Eukaryota</taxon>
        <taxon>Fungi</taxon>
        <taxon>Dikarya</taxon>
        <taxon>Basidiomycota</taxon>
        <taxon>Agaricomycotina</taxon>
        <taxon>Agaricomycetes</taxon>
        <taxon>Russulales</taxon>
        <taxon>Russulaceae</taxon>
        <taxon>Russula</taxon>
    </lineage>
</organism>
<dbReference type="PANTHER" id="PTHR42973:SF13">
    <property type="entry name" value="FAD-BINDING PCMH-TYPE DOMAIN-CONTAINING PROTEIN"/>
    <property type="match status" value="1"/>
</dbReference>